<evidence type="ECO:0008006" key="3">
    <source>
        <dbReference type="Google" id="ProtNLM"/>
    </source>
</evidence>
<evidence type="ECO:0000313" key="1">
    <source>
        <dbReference type="EMBL" id="ADE38996.1"/>
    </source>
</evidence>
<dbReference type="AlphaFoldDB" id="D5BRU9"/>
<dbReference type="STRING" id="488538.SAR116_0753"/>
<sequence length="204" mass="21461">MSDASWSLSETGALALKAARGAGMSWGLAEESSHAVIWLAHRSAPGIASLCRHLTWYKADYVNKAEQCPIAIGAAISDGAIALPCDLGIIREPLLLVPFISASARHNEWTLHIDELTIDISASGFSSDIINTALLIEKADCRISPGTLSAETIAKHKAKATIGRIPATASACIKTFEAFAHHTYAPPTEQSRLAGAGSGLSDND</sequence>
<keyword evidence="2" id="KW-1185">Reference proteome</keyword>
<dbReference type="Pfam" id="PF12525">
    <property type="entry name" value="DUF3726"/>
    <property type="match status" value="1"/>
</dbReference>
<protein>
    <recommendedName>
        <fullName evidence="3">DUF3726 domain-containing protein</fullName>
    </recommendedName>
</protein>
<dbReference type="eggNOG" id="ENOG5030MAH">
    <property type="taxonomic scope" value="Bacteria"/>
</dbReference>
<dbReference type="InterPro" id="IPR022201">
    <property type="entry name" value="DUF3726"/>
</dbReference>
<dbReference type="OrthoDB" id="8420038at2"/>
<name>D5BRU9_PUNMI</name>
<organism evidence="1 2">
    <name type="scientific">Puniceispirillum marinum (strain IMCC1322)</name>
    <dbReference type="NCBI Taxonomy" id="488538"/>
    <lineage>
        <taxon>Bacteria</taxon>
        <taxon>Pseudomonadati</taxon>
        <taxon>Pseudomonadota</taxon>
        <taxon>Alphaproteobacteria</taxon>
        <taxon>Candidatus Puniceispirillales</taxon>
        <taxon>Candidatus Puniceispirillaceae</taxon>
        <taxon>Candidatus Puniceispirillum</taxon>
    </lineage>
</organism>
<gene>
    <name evidence="1" type="ordered locus">SAR116_0753</name>
</gene>
<reference evidence="1 2" key="1">
    <citation type="journal article" date="2010" name="J. Bacteriol.">
        <title>Complete genome sequence of "Candidatus Puniceispirillum marinum" IMCC1322, a representative of the SAR116 clade in the Alphaproteobacteria.</title>
        <authorList>
            <person name="Oh H.M."/>
            <person name="Kwon K.K."/>
            <person name="Kang I."/>
            <person name="Kang S.G."/>
            <person name="Lee J.H."/>
            <person name="Kim S.J."/>
            <person name="Cho J.C."/>
        </authorList>
    </citation>
    <scope>NUCLEOTIDE SEQUENCE [LARGE SCALE GENOMIC DNA]</scope>
    <source>
        <strain evidence="1 2">IMCC1322</strain>
    </source>
</reference>
<evidence type="ECO:0000313" key="2">
    <source>
        <dbReference type="Proteomes" id="UP000007460"/>
    </source>
</evidence>
<dbReference type="EMBL" id="CP001751">
    <property type="protein sequence ID" value="ADE38996.1"/>
    <property type="molecule type" value="Genomic_DNA"/>
</dbReference>
<dbReference type="KEGG" id="apb:SAR116_0753"/>
<accession>D5BRU9</accession>
<dbReference type="HOGENOM" id="CLU_1276806_0_0_5"/>
<dbReference type="RefSeq" id="WP_013045625.1">
    <property type="nucleotide sequence ID" value="NC_014010.1"/>
</dbReference>
<proteinExistence type="predicted"/>
<dbReference type="Proteomes" id="UP000007460">
    <property type="component" value="Chromosome"/>
</dbReference>